<keyword evidence="2" id="KW-1185">Reference proteome</keyword>
<dbReference type="Proteomes" id="UP000004931">
    <property type="component" value="Unassembled WGS sequence"/>
</dbReference>
<accession>A0YB96</accession>
<reference evidence="1 2" key="1">
    <citation type="journal article" date="2010" name="J. Bacteriol.">
        <title>Genome sequence of the oligotrophic marine Gammaproteobacterium HTCC2143, isolated from the Oregon Coast.</title>
        <authorList>
            <person name="Oh H.M."/>
            <person name="Kang I."/>
            <person name="Ferriera S."/>
            <person name="Giovannoni S.J."/>
            <person name="Cho J.C."/>
        </authorList>
    </citation>
    <scope>NUCLEOTIDE SEQUENCE [LARGE SCALE GENOMIC DNA]</scope>
    <source>
        <strain evidence="1 2">HTCC2143</strain>
    </source>
</reference>
<dbReference type="AlphaFoldDB" id="A0YB96"/>
<comment type="caution">
    <text evidence="1">The sequence shown here is derived from an EMBL/GenBank/DDBJ whole genome shotgun (WGS) entry which is preliminary data.</text>
</comment>
<evidence type="ECO:0000313" key="2">
    <source>
        <dbReference type="Proteomes" id="UP000004931"/>
    </source>
</evidence>
<gene>
    <name evidence="1" type="ORF">GP2143_05230</name>
</gene>
<proteinExistence type="predicted"/>
<name>A0YB96_9GAMM</name>
<dbReference type="STRING" id="247633.GP2143_05230"/>
<dbReference type="EMBL" id="AAVT01000002">
    <property type="protein sequence ID" value="EAW31826.1"/>
    <property type="molecule type" value="Genomic_DNA"/>
</dbReference>
<evidence type="ECO:0000313" key="1">
    <source>
        <dbReference type="EMBL" id="EAW31826.1"/>
    </source>
</evidence>
<sequence>MHEINDSLHKGNRDDEIKVIISEGAEDSFREGFDFPNGVEHTPMVTKKS</sequence>
<organism evidence="1 2">
    <name type="scientific">marine gamma proteobacterium HTCC2143</name>
    <dbReference type="NCBI Taxonomy" id="247633"/>
    <lineage>
        <taxon>Bacteria</taxon>
        <taxon>Pseudomonadati</taxon>
        <taxon>Pseudomonadota</taxon>
        <taxon>Gammaproteobacteria</taxon>
        <taxon>Cellvibrionales</taxon>
        <taxon>Spongiibacteraceae</taxon>
        <taxon>BD1-7 clade</taxon>
    </lineage>
</organism>
<protein>
    <submittedName>
        <fullName evidence="1">Uncharacterized protein</fullName>
    </submittedName>
</protein>